<proteinExistence type="predicted"/>
<gene>
    <name evidence="2" type="ORF">DA73_0228340</name>
    <name evidence="1" type="ORF">DA73_0400039530</name>
</gene>
<dbReference type="RefSeq" id="WP_038083041.1">
    <property type="nucleotide sequence ID" value="NZ_JHEG04000002.1"/>
</dbReference>
<dbReference type="AlphaFoldDB" id="A0A0C1QSW1"/>
<dbReference type="Proteomes" id="UP000029738">
    <property type="component" value="Unassembled WGS sequence"/>
</dbReference>
<protein>
    <submittedName>
        <fullName evidence="1">CO2 hydration protein</fullName>
    </submittedName>
    <submittedName>
        <fullName evidence="2">Carbon dioxide transporter</fullName>
    </submittedName>
</protein>
<keyword evidence="3" id="KW-1185">Reference proteome</keyword>
<evidence type="ECO:0000313" key="1">
    <source>
        <dbReference type="EMBL" id="KAF3884015.1"/>
    </source>
</evidence>
<evidence type="ECO:0000313" key="2">
    <source>
        <dbReference type="EMBL" id="KIE08479.1"/>
    </source>
</evidence>
<reference evidence="1" key="2">
    <citation type="submission" date="2019-11" db="EMBL/GenBank/DDBJ databases">
        <title>Improved Assembly of Tolypothrix boutellei genome.</title>
        <authorList>
            <person name="Sarangi A.N."/>
            <person name="Mukherjee M."/>
            <person name="Ghosh S."/>
            <person name="Singh D."/>
            <person name="Das A."/>
            <person name="Kant S."/>
            <person name="Prusty A."/>
            <person name="Tripathy S."/>
        </authorList>
    </citation>
    <scope>NUCLEOTIDE SEQUENCE</scope>
    <source>
        <strain evidence="1">VB521301</strain>
    </source>
</reference>
<dbReference type="InterPro" id="IPR010220">
    <property type="entry name" value="CO2_hydration"/>
</dbReference>
<reference evidence="2" key="1">
    <citation type="journal article" date="2015" name="Genome Announc.">
        <title>Draft Genome Sequence of Tolypothrix boutellei Strain VB521301.</title>
        <authorList>
            <person name="Chandrababunaidu M.M."/>
            <person name="Singh D."/>
            <person name="Sen D."/>
            <person name="Bhan S."/>
            <person name="Das S."/>
            <person name="Gupta A."/>
            <person name="Adhikary S.P."/>
            <person name="Tripathy S."/>
        </authorList>
    </citation>
    <scope>NUCLEOTIDE SEQUENCE</scope>
    <source>
        <strain evidence="2">VB521301</strain>
    </source>
</reference>
<accession>A0A0C1QSW1</accession>
<comment type="caution">
    <text evidence="2">The sequence shown here is derived from an EMBL/GenBank/DDBJ whole genome shotgun (WGS) entry which is preliminary data.</text>
</comment>
<evidence type="ECO:0000313" key="3">
    <source>
        <dbReference type="Proteomes" id="UP000029738"/>
    </source>
</evidence>
<dbReference type="Pfam" id="PF10216">
    <property type="entry name" value="ChpXY"/>
    <property type="match status" value="1"/>
</dbReference>
<sequence>MVTLKKLNQSSHPLKEYIHRLEAGESLLSDSLQNLQEVVGILHSYAFVLDAYSKNLLHIANNAFLEPFPLLKHMNGEATPNNLLRYAWDDRLNFEYAEYCAKTMFWHGGGSLDTYLNSLEFEQAAQEAILAKFESNLLFKSFHYLFRNFFPEQIRQLAYYSALGQFWRVMSDLFSELSQLYNRQEISSISQVTDYIQSGLTVAVKSPITYSVSIRGKLYKIIPKTAGLKFLQDVAVPYVETIFFRGTPFFGTTSYNAQARQIPQDLSEFAYGVLYADPLITGGAGIPPTLLMQDLRHFLPEYLHEVYMRSPRKEDNLRVQICRSFQKSMFCVATAAIKGLSPYPLDTKEPYQQQSNRKYLESWMDRFVASRLLNVQ</sequence>
<name>A0A0C1QSW1_9CYAN</name>
<dbReference type="NCBIfam" id="TIGR01964">
    <property type="entry name" value="chpXY"/>
    <property type="match status" value="1"/>
</dbReference>
<dbReference type="STRING" id="1479485.DA73_0228340"/>
<dbReference type="EMBL" id="JHEG02000058">
    <property type="protein sequence ID" value="KIE08479.1"/>
    <property type="molecule type" value="Genomic_DNA"/>
</dbReference>
<dbReference type="OrthoDB" id="503487at2"/>
<organism evidence="2">
    <name type="scientific">Tolypothrix bouteillei VB521301</name>
    <dbReference type="NCBI Taxonomy" id="1479485"/>
    <lineage>
        <taxon>Bacteria</taxon>
        <taxon>Bacillati</taxon>
        <taxon>Cyanobacteriota</taxon>
        <taxon>Cyanophyceae</taxon>
        <taxon>Nostocales</taxon>
        <taxon>Tolypothrichaceae</taxon>
        <taxon>Tolypothrix</taxon>
    </lineage>
</organism>
<dbReference type="EMBL" id="JHEG04000002">
    <property type="protein sequence ID" value="KAF3884015.1"/>
    <property type="molecule type" value="Genomic_DNA"/>
</dbReference>